<evidence type="ECO:0000256" key="1">
    <source>
        <dbReference type="SAM" id="Phobius"/>
    </source>
</evidence>
<dbReference type="KEGG" id="vg:80534847"/>
<dbReference type="Proteomes" id="UP000103899">
    <property type="component" value="Segment"/>
</dbReference>
<reference evidence="2 3" key="1">
    <citation type="journal article" date="2012" name="J. Virol.">
        <title>A Novel Bat Herpesvirus Encodes Homologues of Major Histocompatibility Complex Classes I and II, C-Type Lectin, and a Unique Family of Immune-Related Genes.</title>
        <authorList>
            <person name="Zhang H."/>
            <person name="Todd S."/>
            <person name="Tachedjian M."/>
            <person name="Barr J.A."/>
            <person name="Luo M."/>
            <person name="Yu M."/>
            <person name="Marsh G.A."/>
            <person name="Crameri G."/>
            <person name="Wang L.F."/>
        </authorList>
    </citation>
    <scope>NUCLEOTIDE SEQUENCE [LARGE SCALE GENOMIC DNA]</scope>
    <source>
        <strain evidence="2">B7D8</strain>
    </source>
</reference>
<keyword evidence="1" id="KW-0812">Transmembrane</keyword>
<name>I3VQB2_9BETA</name>
<sequence length="99" mass="10817">MRYACPISEMCFAYLLFAVSETFAVTVTPTQPLQPIGDAGSTDIILAITLPPALLLCLVACSLHKKIAQSIRSCFVRTTLPKAVAYQFAEECDDRISFV</sequence>
<organism evidence="2 3">
    <name type="scientific">miniopterid betaherpesvirus 1</name>
    <dbReference type="NCBI Taxonomy" id="3070189"/>
    <lineage>
        <taxon>Viruses</taxon>
        <taxon>Duplodnaviria</taxon>
        <taxon>Heunggongvirae</taxon>
        <taxon>Peploviricota</taxon>
        <taxon>Herviviricetes</taxon>
        <taxon>Herpesvirales</taxon>
        <taxon>Orthoherpesviridae</taxon>
        <taxon>Betaherpesvirinae</taxon>
        <taxon>Quwivirus</taxon>
        <taxon>Quwivirus miniopteridbeta1</taxon>
    </lineage>
</organism>
<accession>I3VQB2</accession>
<dbReference type="EMBL" id="JQ805139">
    <property type="protein sequence ID" value="AFK83956.1"/>
    <property type="molecule type" value="Genomic_DNA"/>
</dbReference>
<dbReference type="GeneID" id="80534847"/>
<evidence type="ECO:0000313" key="2">
    <source>
        <dbReference type="EMBL" id="AFK83956.1"/>
    </source>
</evidence>
<feature type="transmembrane region" description="Helical" evidence="1">
    <location>
        <begin position="44"/>
        <end position="63"/>
    </location>
</feature>
<dbReference type="RefSeq" id="YP_010797144.1">
    <property type="nucleotide sequence ID" value="NC_076129.1"/>
</dbReference>
<keyword evidence="3" id="KW-1185">Reference proteome</keyword>
<evidence type="ECO:0000313" key="3">
    <source>
        <dbReference type="Proteomes" id="UP000103899"/>
    </source>
</evidence>
<proteinExistence type="predicted"/>
<protein>
    <submittedName>
        <fullName evidence="2">B121.1</fullName>
    </submittedName>
</protein>
<keyword evidence="1" id="KW-1133">Transmembrane helix</keyword>
<keyword evidence="1" id="KW-0472">Membrane</keyword>